<protein>
    <recommendedName>
        <fullName evidence="7">C2H2-type domain-containing protein</fullName>
    </recommendedName>
</protein>
<dbReference type="GO" id="GO:0005634">
    <property type="term" value="C:nucleus"/>
    <property type="evidence" value="ECO:0000318"/>
    <property type="project" value="GO_Central"/>
</dbReference>
<feature type="region of interest" description="Disordered" evidence="6">
    <location>
        <begin position="327"/>
        <end position="346"/>
    </location>
</feature>
<feature type="compositionally biased region" description="Low complexity" evidence="6">
    <location>
        <begin position="198"/>
        <end position="207"/>
    </location>
</feature>
<dbReference type="AlphaFoldDB" id="B3RMI1"/>
<keyword evidence="3" id="KW-0863">Zinc-finger</keyword>
<dbReference type="PROSITE" id="PS00028">
    <property type="entry name" value="ZINC_FINGER_C2H2_1"/>
    <property type="match status" value="1"/>
</dbReference>
<dbReference type="OMA" id="CSENIMI"/>
<dbReference type="Proteomes" id="UP000009022">
    <property type="component" value="Unassembled WGS sequence"/>
</dbReference>
<dbReference type="InParanoid" id="B3RMI1"/>
<reference evidence="8 9" key="1">
    <citation type="journal article" date="2008" name="Nature">
        <title>The Trichoplax genome and the nature of placozoans.</title>
        <authorList>
            <person name="Srivastava M."/>
            <person name="Begovic E."/>
            <person name="Chapman J."/>
            <person name="Putnam N.H."/>
            <person name="Hellsten U."/>
            <person name="Kawashima T."/>
            <person name="Kuo A."/>
            <person name="Mitros T."/>
            <person name="Salamov A."/>
            <person name="Carpenter M.L."/>
            <person name="Signorovitch A.Y."/>
            <person name="Moreno M.A."/>
            <person name="Kamm K."/>
            <person name="Grimwood J."/>
            <person name="Schmutz J."/>
            <person name="Shapiro H."/>
            <person name="Grigoriev I.V."/>
            <person name="Buss L.W."/>
            <person name="Schierwater B."/>
            <person name="Dellaporta S.L."/>
            <person name="Rokhsar D.S."/>
        </authorList>
    </citation>
    <scope>NUCLEOTIDE SEQUENCE [LARGE SCALE GENOMIC DNA]</scope>
    <source>
        <strain evidence="8 9">Grell-BS-1999</strain>
    </source>
</reference>
<dbReference type="Gene3D" id="3.30.160.60">
    <property type="entry name" value="Classic Zinc Finger"/>
    <property type="match status" value="1"/>
</dbReference>
<dbReference type="PANTHER" id="PTHR23215">
    <property type="entry name" value="ZINC FINGER PROTEIN 207"/>
    <property type="match status" value="1"/>
</dbReference>
<dbReference type="KEGG" id="tad:TRIADDRAFT_52848"/>
<dbReference type="EMBL" id="DS985242">
    <property type="protein sequence ID" value="EDV27871.1"/>
    <property type="molecule type" value="Genomic_DNA"/>
</dbReference>
<dbReference type="HOGENOM" id="CLU_037132_1_1_1"/>
<dbReference type="RefSeq" id="XP_002109705.1">
    <property type="nucleotide sequence ID" value="XM_002109669.1"/>
</dbReference>
<feature type="compositionally biased region" description="Basic and acidic residues" evidence="6">
    <location>
        <begin position="83"/>
        <end position="107"/>
    </location>
</feature>
<evidence type="ECO:0000259" key="7">
    <source>
        <dbReference type="PROSITE" id="PS00028"/>
    </source>
</evidence>
<dbReference type="GO" id="GO:0008270">
    <property type="term" value="F:zinc ion binding"/>
    <property type="evidence" value="ECO:0007669"/>
    <property type="project" value="UniProtKB-KW"/>
</dbReference>
<dbReference type="CTD" id="6750920"/>
<proteinExistence type="predicted"/>
<keyword evidence="5" id="KW-0539">Nucleus</keyword>
<sequence length="346" mass="37332">MSYAEVVIRYCGRDFEDEKILIQHQRAKHFKCPVCHKKLYTGPGLAIHCMQVHRETIKEIPNALPNRTNPEVEIYGTEGIPEEDAKARAARKGDVDEPETKKAKSDEQPTPQAAFAPSAVPPVAPGFWRPGVPGYPQPNMLSSLKQCANITFSKPDRLPTGMPMPPVPFGVPPMQARFPFPNMPPPNTNMPPPIRAPPVSAANNSAPPSRPLFPSASQVSSSTTISSGPVGADFKPISNSKTFEAKPVLNDSKGSVPPPAETTPITTPKISTTISSVGATSKLVHPEEDISLEERRAAKYKTKIAQAAQPQFPTNSVHAAPPYSYGLPPPAANIMPTSRVPGFPKY</sequence>
<evidence type="ECO:0000256" key="5">
    <source>
        <dbReference type="ARBA" id="ARBA00023242"/>
    </source>
</evidence>
<feature type="compositionally biased region" description="Low complexity" evidence="6">
    <location>
        <begin position="215"/>
        <end position="227"/>
    </location>
</feature>
<dbReference type="CDD" id="cd20908">
    <property type="entry name" value="SUF4-like"/>
    <property type="match status" value="1"/>
</dbReference>
<evidence type="ECO:0000256" key="6">
    <source>
        <dbReference type="SAM" id="MobiDB-lite"/>
    </source>
</evidence>
<feature type="region of interest" description="Disordered" evidence="6">
    <location>
        <begin position="198"/>
        <end position="267"/>
    </location>
</feature>
<dbReference type="GeneID" id="6750920"/>
<evidence type="ECO:0000313" key="9">
    <source>
        <dbReference type="Proteomes" id="UP000009022"/>
    </source>
</evidence>
<dbReference type="OrthoDB" id="1306014at2759"/>
<organism evidence="8 9">
    <name type="scientific">Trichoplax adhaerens</name>
    <name type="common">Trichoplax reptans</name>
    <dbReference type="NCBI Taxonomy" id="10228"/>
    <lineage>
        <taxon>Eukaryota</taxon>
        <taxon>Metazoa</taxon>
        <taxon>Placozoa</taxon>
        <taxon>Uniplacotomia</taxon>
        <taxon>Trichoplacea</taxon>
        <taxon>Trichoplacidae</taxon>
        <taxon>Trichoplax</taxon>
    </lineage>
</organism>
<gene>
    <name evidence="8" type="ORF">TRIADDRAFT_52848</name>
</gene>
<dbReference type="STRING" id="10228.B3RMI1"/>
<dbReference type="eggNOG" id="KOG2893">
    <property type="taxonomic scope" value="Eukaryota"/>
</dbReference>
<feature type="region of interest" description="Disordered" evidence="6">
    <location>
        <begin position="75"/>
        <end position="122"/>
    </location>
</feature>
<dbReference type="PANTHER" id="PTHR23215:SF0">
    <property type="entry name" value="BUB3-INTERACTING AND GLEBS MOTIF-CONTAINING PROTEIN ZNF207"/>
    <property type="match status" value="1"/>
</dbReference>
<evidence type="ECO:0000256" key="4">
    <source>
        <dbReference type="ARBA" id="ARBA00022833"/>
    </source>
</evidence>
<dbReference type="InterPro" id="IPR013087">
    <property type="entry name" value="Znf_C2H2_type"/>
</dbReference>
<comment type="subcellular location">
    <subcellularLocation>
        <location evidence="1">Nucleus</location>
    </subcellularLocation>
</comment>
<evidence type="ECO:0000313" key="8">
    <source>
        <dbReference type="EMBL" id="EDV27871.1"/>
    </source>
</evidence>
<evidence type="ECO:0000256" key="2">
    <source>
        <dbReference type="ARBA" id="ARBA00022723"/>
    </source>
</evidence>
<keyword evidence="2" id="KW-0479">Metal-binding</keyword>
<name>B3RMI1_TRIAD</name>
<accession>B3RMI1</accession>
<feature type="domain" description="C2H2-type" evidence="7">
    <location>
        <begin position="32"/>
        <end position="53"/>
    </location>
</feature>
<evidence type="ECO:0000256" key="1">
    <source>
        <dbReference type="ARBA" id="ARBA00004123"/>
    </source>
</evidence>
<evidence type="ECO:0000256" key="3">
    <source>
        <dbReference type="ARBA" id="ARBA00022771"/>
    </source>
</evidence>
<keyword evidence="9" id="KW-1185">Reference proteome</keyword>
<keyword evidence="4" id="KW-0862">Zinc</keyword>